<keyword evidence="3 6" id="KW-0949">S-adenosyl-L-methionine</keyword>
<dbReference type="Gene3D" id="3.40.50.150">
    <property type="entry name" value="Vaccinia Virus protein VP39"/>
    <property type="match status" value="1"/>
</dbReference>
<gene>
    <name evidence="9" type="primary">hpaIIM</name>
    <name evidence="10" type="ORF">CE91St12_35230</name>
    <name evidence="9" type="ORF">ERS417307_03963</name>
</gene>
<dbReference type="PRINTS" id="PR00105">
    <property type="entry name" value="C5METTRFRASE"/>
</dbReference>
<reference evidence="9 11" key="1">
    <citation type="submission" date="2015-09" db="EMBL/GenBank/DDBJ databases">
        <authorList>
            <consortium name="Pathogen Informatics"/>
        </authorList>
    </citation>
    <scope>NUCLEOTIDE SEQUENCE [LARGE SCALE GENOMIC DNA]</scope>
    <source>
        <strain evidence="9 11">2789STDY5608791</strain>
    </source>
</reference>
<comment type="similarity">
    <text evidence="6 7">Belongs to the class I-like SAM-binding methyltransferase superfamily. C5-methyltransferase family.</text>
</comment>
<dbReference type="InterPro" id="IPR001525">
    <property type="entry name" value="C5_MeTfrase"/>
</dbReference>
<dbReference type="InterPro" id="IPR050750">
    <property type="entry name" value="C5-MTase"/>
</dbReference>
<dbReference type="GO" id="GO:0032259">
    <property type="term" value="P:methylation"/>
    <property type="evidence" value="ECO:0007669"/>
    <property type="project" value="UniProtKB-KW"/>
</dbReference>
<dbReference type="EMBL" id="CYZF01000016">
    <property type="protein sequence ID" value="CUP56962.1"/>
    <property type="molecule type" value="Genomic_DNA"/>
</dbReference>
<evidence type="ECO:0000256" key="4">
    <source>
        <dbReference type="ARBA" id="ARBA00022747"/>
    </source>
</evidence>
<evidence type="ECO:0000256" key="1">
    <source>
        <dbReference type="ARBA" id="ARBA00022603"/>
    </source>
</evidence>
<dbReference type="GO" id="GO:0003886">
    <property type="term" value="F:DNA (cytosine-5-)-methyltransferase activity"/>
    <property type="evidence" value="ECO:0007669"/>
    <property type="project" value="UniProtKB-EC"/>
</dbReference>
<comment type="catalytic activity">
    <reaction evidence="5 8">
        <text>a 2'-deoxycytidine in DNA + S-adenosyl-L-methionine = a 5-methyl-2'-deoxycytidine in DNA + S-adenosyl-L-homocysteine + H(+)</text>
        <dbReference type="Rhea" id="RHEA:13681"/>
        <dbReference type="Rhea" id="RHEA-COMP:11369"/>
        <dbReference type="Rhea" id="RHEA-COMP:11370"/>
        <dbReference type="ChEBI" id="CHEBI:15378"/>
        <dbReference type="ChEBI" id="CHEBI:57856"/>
        <dbReference type="ChEBI" id="CHEBI:59789"/>
        <dbReference type="ChEBI" id="CHEBI:85452"/>
        <dbReference type="ChEBI" id="CHEBI:85454"/>
        <dbReference type="EC" id="2.1.1.37"/>
    </reaction>
</comment>
<dbReference type="Gene3D" id="3.90.120.10">
    <property type="entry name" value="DNA Methylase, subunit A, domain 2"/>
    <property type="match status" value="1"/>
</dbReference>
<feature type="active site" evidence="6">
    <location>
        <position position="90"/>
    </location>
</feature>
<protein>
    <recommendedName>
        <fullName evidence="8">Cytosine-specific methyltransferase</fullName>
        <ecNumber evidence="8">2.1.1.37</ecNumber>
    </recommendedName>
</protein>
<keyword evidence="1 6" id="KW-0489">Methyltransferase</keyword>
<dbReference type="GO" id="GO:0009307">
    <property type="term" value="P:DNA restriction-modification system"/>
    <property type="evidence" value="ECO:0007669"/>
    <property type="project" value="UniProtKB-KW"/>
</dbReference>
<dbReference type="InterPro" id="IPR031303">
    <property type="entry name" value="C5_meth_CS"/>
</dbReference>
<evidence type="ECO:0000313" key="9">
    <source>
        <dbReference type="EMBL" id="CUP56962.1"/>
    </source>
</evidence>
<evidence type="ECO:0000313" key="11">
    <source>
        <dbReference type="Proteomes" id="UP000095419"/>
    </source>
</evidence>
<dbReference type="PROSITE" id="PS00095">
    <property type="entry name" value="C5_MTASE_2"/>
    <property type="match status" value="1"/>
</dbReference>
<dbReference type="NCBIfam" id="TIGR00675">
    <property type="entry name" value="dcm"/>
    <property type="match status" value="1"/>
</dbReference>
<proteinExistence type="inferred from homology"/>
<evidence type="ECO:0000256" key="5">
    <source>
        <dbReference type="ARBA" id="ARBA00047422"/>
    </source>
</evidence>
<dbReference type="Proteomes" id="UP000095419">
    <property type="component" value="Unassembled WGS sequence"/>
</dbReference>
<evidence type="ECO:0000256" key="6">
    <source>
        <dbReference type="PROSITE-ProRule" id="PRU01016"/>
    </source>
</evidence>
<keyword evidence="2 6" id="KW-0808">Transferase</keyword>
<evidence type="ECO:0000256" key="2">
    <source>
        <dbReference type="ARBA" id="ARBA00022679"/>
    </source>
</evidence>
<keyword evidence="4" id="KW-0680">Restriction system</keyword>
<dbReference type="EC" id="2.1.1.37" evidence="8"/>
<dbReference type="InterPro" id="IPR029063">
    <property type="entry name" value="SAM-dependent_MTases_sf"/>
</dbReference>
<evidence type="ECO:0000256" key="7">
    <source>
        <dbReference type="RuleBase" id="RU000416"/>
    </source>
</evidence>
<accession>A0A174P7R5</accession>
<organism evidence="9 11">
    <name type="scientific">Bacteroides uniformis</name>
    <dbReference type="NCBI Taxonomy" id="820"/>
    <lineage>
        <taxon>Bacteria</taxon>
        <taxon>Pseudomonadati</taxon>
        <taxon>Bacteroidota</taxon>
        <taxon>Bacteroidia</taxon>
        <taxon>Bacteroidales</taxon>
        <taxon>Bacteroidaceae</taxon>
        <taxon>Bacteroides</taxon>
    </lineage>
</organism>
<dbReference type="PANTHER" id="PTHR46098:SF1">
    <property type="entry name" value="TRNA (CYTOSINE(38)-C(5))-METHYLTRANSFERASE"/>
    <property type="match status" value="1"/>
</dbReference>
<reference evidence="10" key="2">
    <citation type="submission" date="2022-01" db="EMBL/GenBank/DDBJ databases">
        <title>Novel bile acid biosynthetic pathways are enriched in the microbiome of centenarians.</title>
        <authorList>
            <person name="Sato Y."/>
            <person name="Atarashi K."/>
            <person name="Plichta R.D."/>
            <person name="Arai Y."/>
            <person name="Sasajima S."/>
            <person name="Kearney M.S."/>
            <person name="Suda W."/>
            <person name="Takeshita K."/>
            <person name="Sasaki T."/>
            <person name="Okamoto S."/>
            <person name="Skelly N.A."/>
            <person name="Okamura Y."/>
            <person name="Vlamakis H."/>
            <person name="Li Y."/>
            <person name="Tanoue T."/>
            <person name="Takei H."/>
            <person name="Nittono H."/>
            <person name="Narushima S."/>
            <person name="Irie J."/>
            <person name="Itoh H."/>
            <person name="Moriya K."/>
            <person name="Sugiura Y."/>
            <person name="Suematsu M."/>
            <person name="Moritoki N."/>
            <person name="Shibata S."/>
            <person name="Littman R.D."/>
            <person name="Fischbach A.M."/>
            <person name="Uwamino Y."/>
            <person name="Inoue T."/>
            <person name="Honda A."/>
            <person name="Hattori M."/>
            <person name="Murai T."/>
            <person name="Xavier J.R."/>
            <person name="Hirose N."/>
            <person name="Honda K."/>
        </authorList>
    </citation>
    <scope>NUCLEOTIDE SEQUENCE</scope>
    <source>
        <strain evidence="10">CE91-St12</strain>
    </source>
</reference>
<dbReference type="InterPro" id="IPR018117">
    <property type="entry name" value="C5_DNA_meth_AS"/>
</dbReference>
<name>A0A174P7R5_BACUN</name>
<dbReference type="PANTHER" id="PTHR46098">
    <property type="entry name" value="TRNA (CYTOSINE(38)-C(5))-METHYLTRANSFERASE"/>
    <property type="match status" value="1"/>
</dbReference>
<dbReference type="Pfam" id="PF00145">
    <property type="entry name" value="DNA_methylase"/>
    <property type="match status" value="1"/>
</dbReference>
<dbReference type="AlphaFoldDB" id="A0A174P7R5"/>
<evidence type="ECO:0000256" key="8">
    <source>
        <dbReference type="RuleBase" id="RU000417"/>
    </source>
</evidence>
<dbReference type="SUPFAM" id="SSF53335">
    <property type="entry name" value="S-adenosyl-L-methionine-dependent methyltransferases"/>
    <property type="match status" value="1"/>
</dbReference>
<dbReference type="PROSITE" id="PS00094">
    <property type="entry name" value="C5_MTASE_1"/>
    <property type="match status" value="1"/>
</dbReference>
<dbReference type="CDD" id="cd00315">
    <property type="entry name" value="Cyt_C5_DNA_methylase"/>
    <property type="match status" value="1"/>
</dbReference>
<dbReference type="PROSITE" id="PS51679">
    <property type="entry name" value="SAM_MT_C5"/>
    <property type="match status" value="1"/>
</dbReference>
<evidence type="ECO:0000313" key="10">
    <source>
        <dbReference type="EMBL" id="GKH15313.1"/>
    </source>
</evidence>
<dbReference type="EMBL" id="BQNL01000001">
    <property type="protein sequence ID" value="GKH15313.1"/>
    <property type="molecule type" value="Genomic_DNA"/>
</dbReference>
<dbReference type="RefSeq" id="WP_229068171.1">
    <property type="nucleotide sequence ID" value="NZ_BAABYI010000001.1"/>
</dbReference>
<dbReference type="Proteomes" id="UP001055048">
    <property type="component" value="Unassembled WGS sequence"/>
</dbReference>
<evidence type="ECO:0000256" key="3">
    <source>
        <dbReference type="ARBA" id="ARBA00022691"/>
    </source>
</evidence>
<sequence>MIIRRTLQHIELFAGIGGFRTAMDILGRDKIARFKHVGYSEIDRKAVQTYCANYDTENEVVMGDIVHFTESVERIGKLPNFDLLTGGFPCQTFSMMGHQRGFDDERGLMFFRIMDIVRVKHPPYILLENVKNLYTHDKRRTFTRIVEELKAAGYNVVYDIFNTQDFCLPQTRNRVLIFATLEPLPNNFIFSSKAVKECFEFNKSRMSVRQSDTVIGILEKNVPDKYMLSERIKPTLLADGSAGFKSKSEINQLIARPLTASMHKMHRACQDNYYSLDFIASDGAVNQAINLSKDEQARLPIRKLTPKEAMLLQGFPEDFAAKASAMGVADGALYKQAGNAVSVNTIYAVLFYLITNKIIQ</sequence>